<dbReference type="InterPro" id="IPR000600">
    <property type="entry name" value="ROK"/>
</dbReference>
<dbReference type="PANTHER" id="PTHR18964">
    <property type="entry name" value="ROK (REPRESSOR, ORF, KINASE) FAMILY"/>
    <property type="match status" value="1"/>
</dbReference>
<sequence>MDLRSHGASVAALRDHNLALVLRRIIGAPGSSRTEIAARIGLTDAAVSRITRDLIEAGLVREGKEVPGGPGQRGRRQVQLAPDGNGAAFVAVSLTISDRRVSIVDLAGRRRAEAALPLALPRQYPRLVDDVVAAIRGLLARTRIPRQRVLGLAVATAGAVEQGSGRVAASSLSVLEGRSPSVDLTERLRIPGVVETIGNTFGLAEAHRAMRDGGDDMAGASLVVHVAFGLGISVMLDGQPIRTGGDERTAGHVPVAGGTGRCVCGARGCLMAEAAGYGILRRLSGLSADAPRQGWDEMRPEVLRDAVARAADPPVAETMSAAGDLLGERLFDIASVLAPRRILLGGPLAGAPAFVAGIEKGLSRAHARVGTKPPPLRVSVIDYLQATELLAIEEFVLRRPLALATESAA</sequence>
<reference evidence="1 2" key="1">
    <citation type="submission" date="2021-03" db="EMBL/GenBank/DDBJ databases">
        <authorList>
            <person name="So Y."/>
        </authorList>
    </citation>
    <scope>NUCLEOTIDE SEQUENCE [LARGE SCALE GENOMIC DNA]</scope>
    <source>
        <strain evidence="1 2">PWR1</strain>
    </source>
</reference>
<name>A0ABS4AVH7_9PROT</name>
<dbReference type="Gene3D" id="1.10.10.10">
    <property type="entry name" value="Winged helix-like DNA-binding domain superfamily/Winged helix DNA-binding domain"/>
    <property type="match status" value="1"/>
</dbReference>
<evidence type="ECO:0000313" key="1">
    <source>
        <dbReference type="EMBL" id="MBP0465380.1"/>
    </source>
</evidence>
<dbReference type="InterPro" id="IPR036390">
    <property type="entry name" value="WH_DNA-bd_sf"/>
</dbReference>
<accession>A0ABS4AVH7</accession>
<dbReference type="InterPro" id="IPR036388">
    <property type="entry name" value="WH-like_DNA-bd_sf"/>
</dbReference>
<dbReference type="InterPro" id="IPR043129">
    <property type="entry name" value="ATPase_NBD"/>
</dbReference>
<proteinExistence type="predicted"/>
<dbReference type="SUPFAM" id="SSF53067">
    <property type="entry name" value="Actin-like ATPase domain"/>
    <property type="match status" value="1"/>
</dbReference>
<dbReference type="EMBL" id="JAGIYZ010000015">
    <property type="protein sequence ID" value="MBP0465380.1"/>
    <property type="molecule type" value="Genomic_DNA"/>
</dbReference>
<protein>
    <submittedName>
        <fullName evidence="1">ROK family transcriptional regulator</fullName>
    </submittedName>
</protein>
<dbReference type="RefSeq" id="WP_209352772.1">
    <property type="nucleotide sequence ID" value="NZ_JAGIYZ010000015.1"/>
</dbReference>
<keyword evidence="2" id="KW-1185">Reference proteome</keyword>
<dbReference type="Gene3D" id="3.30.420.40">
    <property type="match status" value="2"/>
</dbReference>
<organism evidence="1 2">
    <name type="scientific">Roseomonas nitratireducens</name>
    <dbReference type="NCBI Taxonomy" id="2820810"/>
    <lineage>
        <taxon>Bacteria</taxon>
        <taxon>Pseudomonadati</taxon>
        <taxon>Pseudomonadota</taxon>
        <taxon>Alphaproteobacteria</taxon>
        <taxon>Acetobacterales</taxon>
        <taxon>Roseomonadaceae</taxon>
        <taxon>Roseomonas</taxon>
    </lineage>
</organism>
<gene>
    <name evidence="1" type="ORF">J5Y09_15750</name>
</gene>
<dbReference type="PANTHER" id="PTHR18964:SF173">
    <property type="entry name" value="GLUCOKINASE"/>
    <property type="match status" value="1"/>
</dbReference>
<dbReference type="Pfam" id="PF13412">
    <property type="entry name" value="HTH_24"/>
    <property type="match status" value="1"/>
</dbReference>
<evidence type="ECO:0000313" key="2">
    <source>
        <dbReference type="Proteomes" id="UP000680815"/>
    </source>
</evidence>
<dbReference type="Proteomes" id="UP000680815">
    <property type="component" value="Unassembled WGS sequence"/>
</dbReference>
<dbReference type="SUPFAM" id="SSF46785">
    <property type="entry name" value="Winged helix' DNA-binding domain"/>
    <property type="match status" value="1"/>
</dbReference>
<comment type="caution">
    <text evidence="1">The sequence shown here is derived from an EMBL/GenBank/DDBJ whole genome shotgun (WGS) entry which is preliminary data.</text>
</comment>
<dbReference type="Pfam" id="PF00480">
    <property type="entry name" value="ROK"/>
    <property type="match status" value="1"/>
</dbReference>